<evidence type="ECO:0000256" key="4">
    <source>
        <dbReference type="ARBA" id="ARBA00022679"/>
    </source>
</evidence>
<dbReference type="PANTHER" id="PTHR43917">
    <property type="match status" value="1"/>
</dbReference>
<dbReference type="SFLD" id="SFLDG00358">
    <property type="entry name" value="Main_(cytGST)"/>
    <property type="match status" value="1"/>
</dbReference>
<dbReference type="InterPro" id="IPR004045">
    <property type="entry name" value="Glutathione_S-Trfase_N"/>
</dbReference>
<comment type="catalytic activity">
    <reaction evidence="5">
        <text>RX + glutathione = an S-substituted glutathione + a halide anion + H(+)</text>
        <dbReference type="Rhea" id="RHEA:16437"/>
        <dbReference type="ChEBI" id="CHEBI:15378"/>
        <dbReference type="ChEBI" id="CHEBI:16042"/>
        <dbReference type="ChEBI" id="CHEBI:17792"/>
        <dbReference type="ChEBI" id="CHEBI:57925"/>
        <dbReference type="ChEBI" id="CHEBI:90779"/>
        <dbReference type="EC" id="2.5.1.18"/>
    </reaction>
</comment>
<dbReference type="InterPro" id="IPR010987">
    <property type="entry name" value="Glutathione-S-Trfase_C-like"/>
</dbReference>
<dbReference type="KEGG" id="sliu:111362252"/>
<dbReference type="GeneID" id="111362252"/>
<accession>A0A9J7ENE7</accession>
<dbReference type="FunFam" id="3.40.30.10:FF:000176">
    <property type="entry name" value="Glutathione S-transferase theta-1"/>
    <property type="match status" value="1"/>
</dbReference>
<evidence type="ECO:0000256" key="1">
    <source>
        <dbReference type="ARBA" id="ARBA00004496"/>
    </source>
</evidence>
<dbReference type="Gene3D" id="1.20.1050.10">
    <property type="match status" value="1"/>
</dbReference>
<dbReference type="CDD" id="cd03183">
    <property type="entry name" value="GST_C_Theta"/>
    <property type="match status" value="1"/>
</dbReference>
<keyword evidence="8" id="KW-1185">Reference proteome</keyword>
<dbReference type="OrthoDB" id="422574at2759"/>
<dbReference type="GO" id="GO:0005737">
    <property type="term" value="C:cytoplasm"/>
    <property type="evidence" value="ECO:0007669"/>
    <property type="project" value="UniProtKB-SubCell"/>
</dbReference>
<dbReference type="InterPro" id="IPR040077">
    <property type="entry name" value="GST_C_Theta"/>
</dbReference>
<proteinExistence type="inferred from homology"/>
<dbReference type="SUPFAM" id="SSF52833">
    <property type="entry name" value="Thioredoxin-like"/>
    <property type="match status" value="1"/>
</dbReference>
<feature type="domain" description="GST N-terminal" evidence="6">
    <location>
        <begin position="5"/>
        <end position="86"/>
    </location>
</feature>
<dbReference type="InterPro" id="IPR040075">
    <property type="entry name" value="GST_N_Theta"/>
</dbReference>
<evidence type="ECO:0000313" key="9">
    <source>
        <dbReference type="RefSeq" id="XP_022834603.1"/>
    </source>
</evidence>
<dbReference type="GO" id="GO:0006749">
    <property type="term" value="P:glutathione metabolic process"/>
    <property type="evidence" value="ECO:0007669"/>
    <property type="project" value="TreeGrafter"/>
</dbReference>
<evidence type="ECO:0000256" key="5">
    <source>
        <dbReference type="ARBA" id="ARBA00047960"/>
    </source>
</evidence>
<name>A0A9J7ENE7_SPOLT</name>
<evidence type="ECO:0000259" key="7">
    <source>
        <dbReference type="PROSITE" id="PS50405"/>
    </source>
</evidence>
<dbReference type="PROSITE" id="PS50405">
    <property type="entry name" value="GST_CTER"/>
    <property type="match status" value="1"/>
</dbReference>
<dbReference type="Proteomes" id="UP000301870">
    <property type="component" value="Unplaced"/>
</dbReference>
<dbReference type="PANTHER" id="PTHR43917:SF8">
    <property type="entry name" value="GH16740P-RELATED"/>
    <property type="match status" value="1"/>
</dbReference>
<reference evidence="9" key="1">
    <citation type="submission" date="2025-08" db="UniProtKB">
        <authorList>
            <consortium name="RefSeq"/>
        </authorList>
    </citation>
    <scope>IDENTIFICATION</scope>
    <source>
        <strain evidence="9">Ishihara</strain>
        <tissue evidence="9">Whole body</tissue>
    </source>
</reference>
<dbReference type="Gene3D" id="3.40.30.10">
    <property type="entry name" value="Glutaredoxin"/>
    <property type="match status" value="1"/>
</dbReference>
<dbReference type="InterPro" id="IPR051369">
    <property type="entry name" value="GST_Theta"/>
</dbReference>
<dbReference type="GO" id="GO:0004364">
    <property type="term" value="F:glutathione transferase activity"/>
    <property type="evidence" value="ECO:0007669"/>
    <property type="project" value="UniProtKB-EC"/>
</dbReference>
<evidence type="ECO:0000256" key="2">
    <source>
        <dbReference type="ARBA" id="ARBA00009899"/>
    </source>
</evidence>
<sequence length="232" mass="26923">MKFKMSLKLYCDLMSQPSRALYILLKSIKCNFEPKFVNLRQAEHYTEEYSAINRFQKVPVIDHNGFILTESVAILKYLSRENVIPESLYPKESKAQARVEEFLEWQHAGLRLHCAMYFRVKYLNPVMFGKPADPVSLAGYESRMEAALTEFNDKWLGRGTDFINGNTPTVADLLAACELEQPRMSGYDPCANFKNIQVWWKKVREHFNPYYDEGHVIVNKIIKKNTPVASKI</sequence>
<dbReference type="FunFam" id="1.20.1050.10:FF:000039">
    <property type="entry name" value="Glutathione S-transferase theta-1"/>
    <property type="match status" value="1"/>
</dbReference>
<dbReference type="Pfam" id="PF02798">
    <property type="entry name" value="GST_N"/>
    <property type="match status" value="1"/>
</dbReference>
<dbReference type="InterPro" id="IPR040079">
    <property type="entry name" value="Glutathione_S-Trfase"/>
</dbReference>
<dbReference type="PROSITE" id="PS50404">
    <property type="entry name" value="GST_NTER"/>
    <property type="match status" value="1"/>
</dbReference>
<evidence type="ECO:0000259" key="6">
    <source>
        <dbReference type="PROSITE" id="PS50404"/>
    </source>
</evidence>
<evidence type="ECO:0000313" key="8">
    <source>
        <dbReference type="Proteomes" id="UP000301870"/>
    </source>
</evidence>
<dbReference type="InterPro" id="IPR036249">
    <property type="entry name" value="Thioredoxin-like_sf"/>
</dbReference>
<dbReference type="RefSeq" id="XP_022834603.1">
    <property type="nucleotide sequence ID" value="XM_022978835.1"/>
</dbReference>
<dbReference type="SFLD" id="SFLDS00019">
    <property type="entry name" value="Glutathione_Transferase_(cytos"/>
    <property type="match status" value="1"/>
</dbReference>
<protein>
    <submittedName>
        <fullName evidence="9">Glutathione S-transferase theta-1-like</fullName>
    </submittedName>
</protein>
<dbReference type="InterPro" id="IPR036282">
    <property type="entry name" value="Glutathione-S-Trfase_C_sf"/>
</dbReference>
<dbReference type="InterPro" id="IPR004046">
    <property type="entry name" value="GST_C"/>
</dbReference>
<dbReference type="Pfam" id="PF00043">
    <property type="entry name" value="GST_C"/>
    <property type="match status" value="1"/>
</dbReference>
<dbReference type="AlphaFoldDB" id="A0A9J7ENE7"/>
<dbReference type="CDD" id="cd03050">
    <property type="entry name" value="GST_N_Theta"/>
    <property type="match status" value="1"/>
</dbReference>
<organism evidence="8 9">
    <name type="scientific">Spodoptera litura</name>
    <name type="common">Asian cotton leafworm</name>
    <dbReference type="NCBI Taxonomy" id="69820"/>
    <lineage>
        <taxon>Eukaryota</taxon>
        <taxon>Metazoa</taxon>
        <taxon>Ecdysozoa</taxon>
        <taxon>Arthropoda</taxon>
        <taxon>Hexapoda</taxon>
        <taxon>Insecta</taxon>
        <taxon>Pterygota</taxon>
        <taxon>Neoptera</taxon>
        <taxon>Endopterygota</taxon>
        <taxon>Lepidoptera</taxon>
        <taxon>Glossata</taxon>
        <taxon>Ditrysia</taxon>
        <taxon>Noctuoidea</taxon>
        <taxon>Noctuidae</taxon>
        <taxon>Amphipyrinae</taxon>
        <taxon>Spodoptera</taxon>
    </lineage>
</organism>
<evidence type="ECO:0000256" key="3">
    <source>
        <dbReference type="ARBA" id="ARBA00022490"/>
    </source>
</evidence>
<comment type="subcellular location">
    <subcellularLocation>
        <location evidence="1">Cytoplasm</location>
    </subcellularLocation>
</comment>
<feature type="domain" description="GST C-terminal" evidence="7">
    <location>
        <begin position="92"/>
        <end position="228"/>
    </location>
</feature>
<dbReference type="CTD" id="2952"/>
<keyword evidence="4" id="KW-0808">Transferase</keyword>
<gene>
    <name evidence="9" type="primary">LOC111362252</name>
</gene>
<dbReference type="SUPFAM" id="SSF47616">
    <property type="entry name" value="GST C-terminal domain-like"/>
    <property type="match status" value="1"/>
</dbReference>
<comment type="similarity">
    <text evidence="2">Belongs to the GST superfamily. Theta family.</text>
</comment>
<keyword evidence="3" id="KW-0963">Cytoplasm</keyword>